<dbReference type="EMBL" id="HBGK01008710">
    <property type="protein sequence ID" value="CAD9275607.1"/>
    <property type="molecule type" value="Transcribed_RNA"/>
</dbReference>
<proteinExistence type="predicted"/>
<feature type="compositionally biased region" description="Basic residues" evidence="1">
    <location>
        <begin position="21"/>
        <end position="33"/>
    </location>
</feature>
<feature type="region of interest" description="Disordered" evidence="1">
    <location>
        <begin position="1"/>
        <end position="34"/>
    </location>
</feature>
<protein>
    <submittedName>
        <fullName evidence="2">Uncharacterized protein</fullName>
    </submittedName>
</protein>
<evidence type="ECO:0000313" key="2">
    <source>
        <dbReference type="EMBL" id="CAD9275607.1"/>
    </source>
</evidence>
<gene>
    <name evidence="2" type="ORF">GOCE00092_LOCUS4515</name>
</gene>
<sequence>MSSAKKETAHKKKRSDDSTPVKHRRRNPNKAKVQKQQDFVLALLPKLDPKWRSAAISCETERNIFARRNDDYFWTFHSPFVHILIIPHIDDRKKLRRKIKTTTLDTLANQINEKFRLVKSTNFLQFEFLTETDNNKKKNNEFQSKLKEYGLAHLKSYKDLVQTKQVDEKFFHFLEQDRLLEGLVHLMKNNKLGLLLLKKQEVNVVTRTINGDSTMARAMRFSLQTSGCTTELDKLALANHIFQMQLEENNEDNNQHHLEQIYYKSKNIYSSIQTRLEEYRSFLVERYKSTGRRQPRRAEWAVADAKKCFRYIPLLMDRKFQKLDRKQRDDYFRWTQLPENMPRLF</sequence>
<evidence type="ECO:0000256" key="1">
    <source>
        <dbReference type="SAM" id="MobiDB-lite"/>
    </source>
</evidence>
<dbReference type="AlphaFoldDB" id="A0A7S1Y3Q8"/>
<name>A0A7S1Y3Q8_9STRA</name>
<accession>A0A7S1Y3Q8</accession>
<organism evidence="2">
    <name type="scientific">Grammatophora oceanica</name>
    <dbReference type="NCBI Taxonomy" id="210454"/>
    <lineage>
        <taxon>Eukaryota</taxon>
        <taxon>Sar</taxon>
        <taxon>Stramenopiles</taxon>
        <taxon>Ochrophyta</taxon>
        <taxon>Bacillariophyta</taxon>
        <taxon>Fragilariophyceae</taxon>
        <taxon>Fragilariophycidae</taxon>
        <taxon>Rhabdonematales</taxon>
        <taxon>Grammatophoraceae</taxon>
        <taxon>Grammatophora</taxon>
    </lineage>
</organism>
<reference evidence="2" key="1">
    <citation type="submission" date="2021-01" db="EMBL/GenBank/DDBJ databases">
        <authorList>
            <person name="Corre E."/>
            <person name="Pelletier E."/>
            <person name="Niang G."/>
            <person name="Scheremetjew M."/>
            <person name="Finn R."/>
            <person name="Kale V."/>
            <person name="Holt S."/>
            <person name="Cochrane G."/>
            <person name="Meng A."/>
            <person name="Brown T."/>
            <person name="Cohen L."/>
        </authorList>
    </citation>
    <scope>NUCLEOTIDE SEQUENCE</scope>
    <source>
        <strain evidence="2">CCMP 410</strain>
    </source>
</reference>